<dbReference type="GO" id="GO:0016787">
    <property type="term" value="F:hydrolase activity"/>
    <property type="evidence" value="ECO:0007669"/>
    <property type="project" value="UniProtKB-KW"/>
</dbReference>
<organism evidence="1 2">
    <name type="scientific">Pseudonocardia yunnanensis</name>
    <dbReference type="NCBI Taxonomy" id="58107"/>
    <lineage>
        <taxon>Bacteria</taxon>
        <taxon>Bacillati</taxon>
        <taxon>Actinomycetota</taxon>
        <taxon>Actinomycetes</taxon>
        <taxon>Pseudonocardiales</taxon>
        <taxon>Pseudonocardiaceae</taxon>
        <taxon>Pseudonocardia</taxon>
    </lineage>
</organism>
<evidence type="ECO:0000313" key="2">
    <source>
        <dbReference type="Proteomes" id="UP001597114"/>
    </source>
</evidence>
<reference evidence="2" key="1">
    <citation type="journal article" date="2019" name="Int. J. Syst. Evol. Microbiol.">
        <title>The Global Catalogue of Microorganisms (GCM) 10K type strain sequencing project: providing services to taxonomists for standard genome sequencing and annotation.</title>
        <authorList>
            <consortium name="The Broad Institute Genomics Platform"/>
            <consortium name="The Broad Institute Genome Sequencing Center for Infectious Disease"/>
            <person name="Wu L."/>
            <person name="Ma J."/>
        </authorList>
    </citation>
    <scope>NUCLEOTIDE SEQUENCE [LARGE SCALE GENOMIC DNA]</scope>
    <source>
        <strain evidence="2">CCM 7043</strain>
    </source>
</reference>
<sequence>DEPAPDAAALRSLTVPAGIAALVDDPVHPLSVAERWCAQMPRAALVSAPLAAFGADPAVLGRAAVLGYLRAARGGARERADPA</sequence>
<name>A0ABW4EZR6_9PSEU</name>
<keyword evidence="2" id="KW-1185">Reference proteome</keyword>
<accession>A0ABW4EZR6</accession>
<protein>
    <submittedName>
        <fullName evidence="1">Alpha/beta hydrolase</fullName>
    </submittedName>
</protein>
<dbReference type="EMBL" id="JBHUCO010000020">
    <property type="protein sequence ID" value="MFD1519810.1"/>
    <property type="molecule type" value="Genomic_DNA"/>
</dbReference>
<keyword evidence="1" id="KW-0378">Hydrolase</keyword>
<proteinExistence type="predicted"/>
<gene>
    <name evidence="1" type="ORF">ACFSJD_20105</name>
</gene>
<evidence type="ECO:0000313" key="1">
    <source>
        <dbReference type="EMBL" id="MFD1519810.1"/>
    </source>
</evidence>
<feature type="non-terminal residue" evidence="1">
    <location>
        <position position="1"/>
    </location>
</feature>
<dbReference type="Proteomes" id="UP001597114">
    <property type="component" value="Unassembled WGS sequence"/>
</dbReference>
<comment type="caution">
    <text evidence="1">The sequence shown here is derived from an EMBL/GenBank/DDBJ whole genome shotgun (WGS) entry which is preliminary data.</text>
</comment>